<feature type="transmembrane region" description="Helical" evidence="1">
    <location>
        <begin position="76"/>
        <end position="97"/>
    </location>
</feature>
<keyword evidence="1" id="KW-0812">Transmembrane</keyword>
<name>K0JA75_MACHR</name>
<reference evidence="2" key="1">
    <citation type="journal article" date="2013" name="Mol. Phylogenet. Evol.">
        <title>Phylogenetic analyses of endoparasitic Acanthocephala based on mitochondrial genomes suggest secondary loss of sensory organs.</title>
        <authorList>
            <person name="Weber M."/>
            <person name="Wey-Fabrizius A.R."/>
            <person name="Podsiadlowski L."/>
            <person name="Witek A."/>
            <person name="Schill R.O."/>
            <person name="Sugar L."/>
            <person name="Herlyn H."/>
            <person name="Hankeln T."/>
        </authorList>
    </citation>
    <scope>NUCLEOTIDE SEQUENCE</scope>
</reference>
<dbReference type="EMBL" id="FR856886">
    <property type="protein sequence ID" value="CCA94492.2"/>
    <property type="molecule type" value="Genomic_DNA"/>
</dbReference>
<protein>
    <submittedName>
        <fullName evidence="2">NADH Dehydrogenase subunit 6</fullName>
    </submittedName>
</protein>
<feature type="transmembrane region" description="Helical" evidence="1">
    <location>
        <begin position="12"/>
        <end position="36"/>
    </location>
</feature>
<feature type="transmembrane region" description="Helical" evidence="1">
    <location>
        <begin position="42"/>
        <end position="64"/>
    </location>
</feature>
<geneLocation type="mitochondrion" evidence="2"/>
<keyword evidence="1" id="KW-0472">Membrane</keyword>
<keyword evidence="1" id="KW-1133">Transmembrane helix</keyword>
<keyword evidence="2" id="KW-0496">Mitochondrion</keyword>
<dbReference type="RefSeq" id="YP_007183161.1">
    <property type="nucleotide sequence ID" value="NC_019808.1"/>
</dbReference>
<proteinExistence type="predicted"/>
<gene>
    <name evidence="2" type="primary">ND6</name>
</gene>
<evidence type="ECO:0000313" key="2">
    <source>
        <dbReference type="EMBL" id="CCA94492.2"/>
    </source>
</evidence>
<dbReference type="CTD" id="4541"/>
<feature type="transmembrane region" description="Helical" evidence="1">
    <location>
        <begin position="109"/>
        <end position="134"/>
    </location>
</feature>
<organism evidence="2">
    <name type="scientific">Macracanthorhynchus hirudinaceus</name>
    <name type="common">Giant thorny-headed worm</name>
    <dbReference type="NCBI Taxonomy" id="1032456"/>
    <lineage>
        <taxon>Eukaryota</taxon>
        <taxon>Metazoa</taxon>
        <taxon>Spiralia</taxon>
        <taxon>Lophotrochozoa</taxon>
        <taxon>Acanthocephala</taxon>
        <taxon>Archiacanthocephala</taxon>
        <taxon>Oligacanthorhynchida</taxon>
        <taxon>Oligacanthorhynchidae</taxon>
        <taxon>Macracanthorhynchus</taxon>
    </lineage>
</organism>
<dbReference type="AlphaFoldDB" id="K0JA75"/>
<sequence>MMEVLLVASMGMVKLMGLVPIYSVYMLLGVVVVMLLKGLSVGYWVVLLLGIVYVSGVGAMLVYVGAVSLFTRKIGYGSWAMLLGLMVSVMCLGDYLGADCVNTWGSLEVGFSLGVYMFMVVMMVYMLVLLYHLLGNVGGMLRLF</sequence>
<evidence type="ECO:0000256" key="1">
    <source>
        <dbReference type="SAM" id="Phobius"/>
    </source>
</evidence>
<dbReference type="GeneID" id="14216987"/>
<accession>K0JA75</accession>